<dbReference type="AlphaFoldDB" id="A0A1N7JZI5"/>
<dbReference type="InterPro" id="IPR004821">
    <property type="entry name" value="Cyt_trans-like"/>
</dbReference>
<comment type="pathway">
    <text evidence="16">Nucleotide-sugar biosynthesis; ADP-L-glycero-beta-D-manno-heptose biosynthesis; ADP-L-glycero-beta-D-manno-heptose from D-glycero-beta-D-manno-heptose 7-phosphate: step 1/4.</text>
</comment>
<keyword evidence="7 16" id="KW-0547">Nucleotide-binding</keyword>
<evidence type="ECO:0000256" key="13">
    <source>
        <dbReference type="ARBA" id="ARBA00052873"/>
    </source>
</evidence>
<dbReference type="UniPathway" id="UPA00356">
    <property type="reaction ID" value="UER00437"/>
</dbReference>
<evidence type="ECO:0000256" key="10">
    <source>
        <dbReference type="ARBA" id="ARBA00023268"/>
    </source>
</evidence>
<feature type="region of interest" description="Ribokinase" evidence="16">
    <location>
        <begin position="1"/>
        <end position="334"/>
    </location>
</feature>
<comment type="similarity">
    <text evidence="15 16">In the C-terminal section; belongs to the cytidylyltransferase family.</text>
</comment>
<dbReference type="InterPro" id="IPR014729">
    <property type="entry name" value="Rossmann-like_a/b/a_fold"/>
</dbReference>
<dbReference type="PANTHER" id="PTHR46969:SF1">
    <property type="entry name" value="BIFUNCTIONAL PROTEIN HLDE"/>
    <property type="match status" value="1"/>
</dbReference>
<accession>A0A1N7JZI5</accession>
<comment type="function">
    <text evidence="1 16">Catalyzes the phosphorylation of D-glycero-D-manno-heptose 7-phosphate at the C-1 position to selectively form D-glycero-beta-D-manno-heptose-1,7-bisphosphate.</text>
</comment>
<dbReference type="GO" id="GO:0005829">
    <property type="term" value="C:cytosol"/>
    <property type="evidence" value="ECO:0007669"/>
    <property type="project" value="TreeGrafter"/>
</dbReference>
<keyword evidence="10 16" id="KW-0511">Multifunctional enzyme</keyword>
<dbReference type="Proteomes" id="UP000185639">
    <property type="component" value="Unassembled WGS sequence"/>
</dbReference>
<dbReference type="CDD" id="cd01172">
    <property type="entry name" value="RfaE_like"/>
    <property type="match status" value="1"/>
</dbReference>
<keyword evidence="11 16" id="KW-0119">Carbohydrate metabolism</keyword>
<dbReference type="GO" id="GO:0016773">
    <property type="term" value="F:phosphotransferase activity, alcohol group as acceptor"/>
    <property type="evidence" value="ECO:0007669"/>
    <property type="project" value="InterPro"/>
</dbReference>
<comment type="similarity">
    <text evidence="14 16">In the N-terminal section; belongs to the carbohydrate kinase PfkB family.</text>
</comment>
<dbReference type="HAMAP" id="MF_01603">
    <property type="entry name" value="HldE"/>
    <property type="match status" value="1"/>
</dbReference>
<sequence>MLNCALSDLPATPLMDVTIPDFHKARVLVFGDIMLDRYWGGPTSRISPEAPVPVVKIQDTENRAGGAGNVALNIAVLGGQVDLLGITGEDDNAQLLEGLLQDAGVTCDFQRHDTHPTITKLRIISRQQQLIRLDFEDAFHAVDISASKASFEARLKNTGVVILSDYGKGSLADPQPLIKAAKAQNVPVLVDPKGADFEKYRGATLITPNLSEFEAVVGPAPSDEELVTKARALVEEFDLEGVLVTRSEKGMTLVRRDAEPFHLPTRAREVYDVTGAGDTVISVLAASLAAGAGFEEATLLANTAAGIVVGKLGTATASTEELRRELRQDSQQGAGLFDEDSLMVLVEEARERGETLVMTNGCFDIIHPGHVQYLKEAKALGDRLLVAVNSDESVSRLKGPARPINPLDHRMAVLSGLESVDWVVPFTEDTPERLICRVLPDILVKGGDYRIEEIAGGQCVQQNGGDVIILSFKDNCSTTAIVKRIQETEA</sequence>
<feature type="region of interest" description="Cytidylyltransferase" evidence="16">
    <location>
        <begin position="358"/>
        <end position="490"/>
    </location>
</feature>
<keyword evidence="6 16" id="KW-0548">Nucleotidyltransferase</keyword>
<gene>
    <name evidence="16" type="primary">hldE</name>
    <name evidence="19" type="ORF">SAMN05421686_102261</name>
</gene>
<evidence type="ECO:0000256" key="7">
    <source>
        <dbReference type="ARBA" id="ARBA00022741"/>
    </source>
</evidence>
<evidence type="ECO:0000256" key="6">
    <source>
        <dbReference type="ARBA" id="ARBA00022695"/>
    </source>
</evidence>
<evidence type="ECO:0000256" key="2">
    <source>
        <dbReference type="ARBA" id="ARBA00003753"/>
    </source>
</evidence>
<keyword evidence="8 16" id="KW-0418">Kinase</keyword>
<dbReference type="Pfam" id="PF00294">
    <property type="entry name" value="PfkB"/>
    <property type="match status" value="1"/>
</dbReference>
<dbReference type="UniPathway" id="UPA00958"/>
<keyword evidence="5 16" id="KW-0808">Transferase</keyword>
<comment type="function">
    <text evidence="2 16">Catalyzes the ADP transfer from ATP to D-glycero-beta-D-manno-heptose 1-phosphate, yielding ADP-D-glycero-beta-D-manno-heptose.</text>
</comment>
<dbReference type="EMBL" id="FTOH01000002">
    <property type="protein sequence ID" value="SIS54753.1"/>
    <property type="molecule type" value="Genomic_DNA"/>
</dbReference>
<evidence type="ECO:0000256" key="4">
    <source>
        <dbReference type="ARBA" id="ARBA00011738"/>
    </source>
</evidence>
<dbReference type="GO" id="GO:0033786">
    <property type="term" value="F:heptose-1-phosphate adenylyltransferase activity"/>
    <property type="evidence" value="ECO:0007669"/>
    <property type="project" value="UniProtKB-UniRule"/>
</dbReference>
<dbReference type="InterPro" id="IPR023030">
    <property type="entry name" value="Bifunc_HldE"/>
</dbReference>
<feature type="active site" evidence="16">
    <location>
        <position position="278"/>
    </location>
</feature>
<dbReference type="EC" id="2.7.7.70" evidence="16"/>
<evidence type="ECO:0000256" key="11">
    <source>
        <dbReference type="ARBA" id="ARBA00023277"/>
    </source>
</evidence>
<dbReference type="GO" id="GO:0005524">
    <property type="term" value="F:ATP binding"/>
    <property type="evidence" value="ECO:0007669"/>
    <property type="project" value="UniProtKB-UniRule"/>
</dbReference>
<dbReference type="NCBIfam" id="NF008454">
    <property type="entry name" value="PRK11316.1"/>
    <property type="match status" value="1"/>
</dbReference>
<dbReference type="FunFam" id="3.40.50.620:FF:000028">
    <property type="entry name" value="Bifunctional protein HldE"/>
    <property type="match status" value="1"/>
</dbReference>
<dbReference type="EC" id="2.7.1.167" evidence="16"/>
<organism evidence="19 20">
    <name type="scientific">Thalassolituus maritimus</name>
    <dbReference type="NCBI Taxonomy" id="484498"/>
    <lineage>
        <taxon>Bacteria</taxon>
        <taxon>Pseudomonadati</taxon>
        <taxon>Pseudomonadota</taxon>
        <taxon>Gammaproteobacteria</taxon>
        <taxon>Oceanospirillales</taxon>
        <taxon>Oceanospirillaceae</taxon>
        <taxon>Thalassolituus</taxon>
    </lineage>
</organism>
<dbReference type="GO" id="GO:0009244">
    <property type="term" value="P:lipopolysaccharide core region biosynthetic process"/>
    <property type="evidence" value="ECO:0007669"/>
    <property type="project" value="UniProtKB-UniPathway"/>
</dbReference>
<evidence type="ECO:0000256" key="14">
    <source>
        <dbReference type="ARBA" id="ARBA00060955"/>
    </source>
</evidence>
<evidence type="ECO:0000256" key="5">
    <source>
        <dbReference type="ARBA" id="ARBA00022679"/>
    </source>
</evidence>
<dbReference type="PANTHER" id="PTHR46969">
    <property type="entry name" value="BIFUNCTIONAL PROTEIN HLDE"/>
    <property type="match status" value="1"/>
</dbReference>
<evidence type="ECO:0000256" key="9">
    <source>
        <dbReference type="ARBA" id="ARBA00022840"/>
    </source>
</evidence>
<dbReference type="InterPro" id="IPR011914">
    <property type="entry name" value="RfaE_dom_II"/>
</dbReference>
<dbReference type="InterPro" id="IPR011913">
    <property type="entry name" value="RfaE_dom_I"/>
</dbReference>
<comment type="catalytic activity">
    <reaction evidence="13 16">
        <text>D-glycero-beta-D-manno-heptose 7-phosphate + ATP = D-glycero-beta-D-manno-heptose 1,7-bisphosphate + ADP + H(+)</text>
        <dbReference type="Rhea" id="RHEA:27473"/>
        <dbReference type="ChEBI" id="CHEBI:15378"/>
        <dbReference type="ChEBI" id="CHEBI:30616"/>
        <dbReference type="ChEBI" id="CHEBI:60204"/>
        <dbReference type="ChEBI" id="CHEBI:60208"/>
        <dbReference type="ChEBI" id="CHEBI:456216"/>
        <dbReference type="EC" id="2.7.1.167"/>
    </reaction>
</comment>
<evidence type="ECO:0000256" key="1">
    <source>
        <dbReference type="ARBA" id="ARBA00002319"/>
    </source>
</evidence>
<evidence type="ECO:0000256" key="16">
    <source>
        <dbReference type="HAMAP-Rule" id="MF_01603"/>
    </source>
</evidence>
<dbReference type="NCBIfam" id="TIGR00125">
    <property type="entry name" value="cyt_tran_rel"/>
    <property type="match status" value="1"/>
</dbReference>
<keyword evidence="9 16" id="KW-0067">ATP-binding</keyword>
<feature type="domain" description="Cytidyltransferase-like" evidence="18">
    <location>
        <begin position="358"/>
        <end position="484"/>
    </location>
</feature>
<comment type="catalytic activity">
    <reaction evidence="12 16">
        <text>D-glycero-beta-D-manno-heptose 1-phosphate + ATP + H(+) = ADP-D-glycero-beta-D-manno-heptose + diphosphate</text>
        <dbReference type="Rhea" id="RHEA:27465"/>
        <dbReference type="ChEBI" id="CHEBI:15378"/>
        <dbReference type="ChEBI" id="CHEBI:30616"/>
        <dbReference type="ChEBI" id="CHEBI:33019"/>
        <dbReference type="ChEBI" id="CHEBI:59967"/>
        <dbReference type="ChEBI" id="CHEBI:61593"/>
        <dbReference type="EC" id="2.7.7.70"/>
    </reaction>
</comment>
<dbReference type="GO" id="GO:0033785">
    <property type="term" value="F:heptose 7-phosphate kinase activity"/>
    <property type="evidence" value="ECO:0007669"/>
    <property type="project" value="UniProtKB-UniRule"/>
</dbReference>
<protein>
    <recommendedName>
        <fullName evidence="16">Bifunctional protein HldE</fullName>
    </recommendedName>
    <domain>
        <recommendedName>
            <fullName evidence="16">D-beta-D-heptose 7-phosphate kinase</fullName>
            <ecNumber evidence="16">2.7.1.167</ecNumber>
        </recommendedName>
        <alternativeName>
            <fullName evidence="16">D-beta-D-heptose 7-phosphotransferase</fullName>
        </alternativeName>
        <alternativeName>
            <fullName evidence="16">D-glycero-beta-D-manno-heptose-7-phosphate kinase</fullName>
        </alternativeName>
    </domain>
    <domain>
        <recommendedName>
            <fullName evidence="16">D-beta-D-heptose 1-phosphate adenylyltransferase</fullName>
            <ecNumber evidence="16">2.7.7.70</ecNumber>
        </recommendedName>
        <alternativeName>
            <fullName evidence="16">D-glycero-beta-D-manno-heptose 1-phosphate adenylyltransferase</fullName>
        </alternativeName>
    </domain>
</protein>
<feature type="binding site" evidence="16">
    <location>
        <begin position="209"/>
        <end position="212"/>
    </location>
    <ligand>
        <name>ATP</name>
        <dbReference type="ChEBI" id="CHEBI:30616"/>
    </ligand>
</feature>
<comment type="subunit">
    <text evidence="4 16">Homodimer.</text>
</comment>
<name>A0A1N7JZI5_9GAMM</name>
<dbReference type="FunFam" id="3.40.1190.20:FF:000002">
    <property type="entry name" value="Bifunctional protein HldE"/>
    <property type="match status" value="1"/>
</dbReference>
<dbReference type="GO" id="GO:0097171">
    <property type="term" value="P:ADP-L-glycero-beta-D-manno-heptose biosynthetic process"/>
    <property type="evidence" value="ECO:0007669"/>
    <property type="project" value="UniProtKB-UniPathway"/>
</dbReference>
<comment type="pathway">
    <text evidence="3">Bacterial outer membrane biogenesis; LPS core biosynthesis.</text>
</comment>
<evidence type="ECO:0000313" key="19">
    <source>
        <dbReference type="EMBL" id="SIS54753.1"/>
    </source>
</evidence>
<dbReference type="NCBIfam" id="TIGR02199">
    <property type="entry name" value="rfaE_dom_II"/>
    <property type="match status" value="1"/>
</dbReference>
<dbReference type="SUPFAM" id="SSF53613">
    <property type="entry name" value="Ribokinase-like"/>
    <property type="match status" value="1"/>
</dbReference>
<dbReference type="NCBIfam" id="TIGR02198">
    <property type="entry name" value="rfaE_dom_I"/>
    <property type="match status" value="1"/>
</dbReference>
<dbReference type="Gene3D" id="3.40.1190.20">
    <property type="match status" value="1"/>
</dbReference>
<evidence type="ECO:0000256" key="3">
    <source>
        <dbReference type="ARBA" id="ARBA00004713"/>
    </source>
</evidence>
<evidence type="ECO:0000256" key="8">
    <source>
        <dbReference type="ARBA" id="ARBA00022777"/>
    </source>
</evidence>
<evidence type="ECO:0000256" key="15">
    <source>
        <dbReference type="ARBA" id="ARBA00061122"/>
    </source>
</evidence>
<dbReference type="PROSITE" id="PS00583">
    <property type="entry name" value="PFKB_KINASES_1"/>
    <property type="match status" value="1"/>
</dbReference>
<dbReference type="InterPro" id="IPR029056">
    <property type="entry name" value="Ribokinase-like"/>
</dbReference>
<keyword evidence="20" id="KW-1185">Reference proteome</keyword>
<evidence type="ECO:0000259" key="18">
    <source>
        <dbReference type="Pfam" id="PF01467"/>
    </source>
</evidence>
<evidence type="ECO:0000313" key="20">
    <source>
        <dbReference type="Proteomes" id="UP000185639"/>
    </source>
</evidence>
<dbReference type="SUPFAM" id="SSF52374">
    <property type="entry name" value="Nucleotidylyl transferase"/>
    <property type="match status" value="1"/>
</dbReference>
<proteinExistence type="inferred from homology"/>
<comment type="pathway">
    <text evidence="16">Nucleotide-sugar biosynthesis; ADP-L-glycero-beta-D-manno-heptose biosynthesis; ADP-L-glycero-beta-D-manno-heptose from D-glycero-beta-D-manno-heptose 7-phosphate: step 3/4.</text>
</comment>
<dbReference type="InterPro" id="IPR011611">
    <property type="entry name" value="PfkB_dom"/>
</dbReference>
<evidence type="ECO:0000256" key="12">
    <source>
        <dbReference type="ARBA" id="ARBA00047428"/>
    </source>
</evidence>
<reference evidence="20" key="1">
    <citation type="submission" date="2017-01" db="EMBL/GenBank/DDBJ databases">
        <authorList>
            <person name="Varghese N."/>
            <person name="Submissions S."/>
        </authorList>
    </citation>
    <scope>NUCLEOTIDE SEQUENCE [LARGE SCALE GENOMIC DNA]</scope>
    <source>
        <strain evidence="20">DSM 24913</strain>
    </source>
</reference>
<dbReference type="InterPro" id="IPR002173">
    <property type="entry name" value="Carboh/pur_kinase_PfkB_CS"/>
</dbReference>
<feature type="domain" description="Carbohydrate kinase PfkB" evidence="17">
    <location>
        <begin position="25"/>
        <end position="317"/>
    </location>
</feature>
<dbReference type="Pfam" id="PF01467">
    <property type="entry name" value="CTP_transf_like"/>
    <property type="match status" value="1"/>
</dbReference>
<dbReference type="STRING" id="484498.SAMN05421686_102261"/>
<evidence type="ECO:0000259" key="17">
    <source>
        <dbReference type="Pfam" id="PF00294"/>
    </source>
</evidence>
<dbReference type="Gene3D" id="3.40.50.620">
    <property type="entry name" value="HUPs"/>
    <property type="match status" value="1"/>
</dbReference>